<proteinExistence type="predicted"/>
<evidence type="ECO:0000313" key="3">
    <source>
        <dbReference type="Proteomes" id="UP000544551"/>
    </source>
</evidence>
<accession>A0AB36CM27</accession>
<feature type="domain" description="Gp28/Gp37-like" evidence="1">
    <location>
        <begin position="43"/>
        <end position="532"/>
    </location>
</feature>
<sequence length="560" mass="62733">MEVTVPGLVIDRLQAIDRLQSIFGACDAQRRKRADARRTAPMVRLWDGNWELQGIVHGELSGKFSWKLNDTGDGMIQLPVHHWLAKWVLDVEGRTKNVHITVDKDGARWGGRMRRMKLRKEDNGQRYVEMLFLHDYEEVKRIQAWSNPFLPAAVQFPRASVMAGPSAWVLKVMLMMNLVRLNASLWHLPNDPLDINSWGGGRFDMERWGIVVKPGSLLRDSTPWTIVSSRFKFWHDLAESTLGDAQLMVECRRYLDGDPPPWPGAKLRHGALVIDIVDKSGHWSNDGHGSRGNIFTGILRTITSLADNMVDESQVFIDEPTEVEEYQRPGFLGTNQRQPYVTYRDGAITGVESAEFTWEPSQAVQINGGGHSMPGVNEGISAAVQLAGNNLGAFIFQPTIGTIADTILRPIYSDTILAWMSLKSPLRAMESGWSHYHEHFARGSDRAYTLSGLVAMREGFWETRERTAHSLQIADGAPWFVGENGQGHFFLGDRISSTVVGLPEGKLIVEQVSELTFEWSRKGMGWDVTLGDNRASESPLSRAIREISSLVTAVHDLGVI</sequence>
<dbReference type="Pfam" id="PF14594">
    <property type="entry name" value="Sipho_Gp37"/>
    <property type="match status" value="1"/>
</dbReference>
<dbReference type="InterPro" id="IPR029432">
    <property type="entry name" value="Gp28/Gp37-like_dom"/>
</dbReference>
<evidence type="ECO:0000313" key="2">
    <source>
        <dbReference type="EMBL" id="NME89551.1"/>
    </source>
</evidence>
<evidence type="ECO:0000259" key="1">
    <source>
        <dbReference type="Pfam" id="PF14594"/>
    </source>
</evidence>
<name>A0AB36CM27_9CORY</name>
<dbReference type="EMBL" id="JABAFZ010000006">
    <property type="protein sequence ID" value="NME89551.1"/>
    <property type="molecule type" value="Genomic_DNA"/>
</dbReference>
<dbReference type="AlphaFoldDB" id="A0AB36CM27"/>
<protein>
    <submittedName>
        <fullName evidence="2">Phage tail protein</fullName>
    </submittedName>
</protein>
<dbReference type="RefSeq" id="WP_168969832.1">
    <property type="nucleotide sequence ID" value="NZ_JABAFZ010000006.1"/>
</dbReference>
<organism evidence="2 3">
    <name type="scientific">Corynebacterium stationis</name>
    <dbReference type="NCBI Taxonomy" id="1705"/>
    <lineage>
        <taxon>Bacteria</taxon>
        <taxon>Bacillati</taxon>
        <taxon>Actinomycetota</taxon>
        <taxon>Actinomycetes</taxon>
        <taxon>Mycobacteriales</taxon>
        <taxon>Corynebacteriaceae</taxon>
        <taxon>Corynebacterium</taxon>
    </lineage>
</organism>
<comment type="caution">
    <text evidence="2">The sequence shown here is derived from an EMBL/GenBank/DDBJ whole genome shotgun (WGS) entry which is preliminary data.</text>
</comment>
<reference evidence="2 3" key="1">
    <citation type="submission" date="2020-04" db="EMBL/GenBank/DDBJ databases">
        <authorList>
            <person name="Hitch T.C.A."/>
            <person name="Wylensek D."/>
            <person name="Clavel T."/>
        </authorList>
    </citation>
    <scope>NUCLEOTIDE SEQUENCE [LARGE SCALE GENOMIC DNA]</scope>
    <source>
        <strain evidence="2 3">BL-383-APC-3D</strain>
    </source>
</reference>
<dbReference type="Proteomes" id="UP000544551">
    <property type="component" value="Unassembled WGS sequence"/>
</dbReference>
<gene>
    <name evidence="2" type="ORF">HF853_07705</name>
</gene>